<accession>A0A1H9U4U5</accession>
<proteinExistence type="inferred from homology"/>
<feature type="domain" description="Arabinofuranosyltransferase AftA N-terminal" evidence="16">
    <location>
        <begin position="57"/>
        <end position="515"/>
    </location>
</feature>
<dbReference type="AlphaFoldDB" id="A0A1H9U4U5"/>
<keyword evidence="18" id="KW-1185">Reference proteome</keyword>
<reference evidence="18" key="1">
    <citation type="submission" date="2016-10" db="EMBL/GenBank/DDBJ databases">
        <authorList>
            <person name="Varghese N."/>
            <person name="Submissions S."/>
        </authorList>
    </citation>
    <scope>NUCLEOTIDE SEQUENCE [LARGE SCALE GENOMIC DNA]</scope>
    <source>
        <strain evidence="18">DSM 20524</strain>
    </source>
</reference>
<feature type="transmembrane region" description="Helical" evidence="14">
    <location>
        <begin position="334"/>
        <end position="351"/>
    </location>
</feature>
<evidence type="ECO:0000256" key="9">
    <source>
        <dbReference type="ARBA" id="ARBA00022989"/>
    </source>
</evidence>
<comment type="subcellular location">
    <subcellularLocation>
        <location evidence="1">Cell membrane</location>
        <topology evidence="1">Multi-pass membrane protein</topology>
    </subcellularLocation>
</comment>
<feature type="region of interest" description="Disordered" evidence="13">
    <location>
        <begin position="1"/>
        <end position="36"/>
    </location>
</feature>
<gene>
    <name evidence="17" type="ORF">SAMN05661109_01651</name>
</gene>
<dbReference type="UniPathway" id="UPA00963"/>
<feature type="transmembrane region" description="Helical" evidence="14">
    <location>
        <begin position="92"/>
        <end position="109"/>
    </location>
</feature>
<evidence type="ECO:0000256" key="4">
    <source>
        <dbReference type="ARBA" id="ARBA00012037"/>
    </source>
</evidence>
<dbReference type="GO" id="GO:0005886">
    <property type="term" value="C:plasma membrane"/>
    <property type="evidence" value="ECO:0007669"/>
    <property type="project" value="UniProtKB-SubCell"/>
</dbReference>
<evidence type="ECO:0000256" key="11">
    <source>
        <dbReference type="ARBA" id="ARBA00033184"/>
    </source>
</evidence>
<feature type="transmembrane region" description="Helical" evidence="14">
    <location>
        <begin position="467"/>
        <end position="491"/>
    </location>
</feature>
<evidence type="ECO:0000256" key="10">
    <source>
        <dbReference type="ARBA" id="ARBA00023136"/>
    </source>
</evidence>
<sequence length="709" mass="76193">MTVSPTEHNQDQAHPPEGGSASYAVPPSRGTTSPMATTGYAPDAVSSARTIVSVLVYGALGGVLVLAGWLVLRATSLPAFSTSNVTRAISSAATMIVLLVVVLVVLGWLRDINRAEAAAKATGAGTTGGTTAGATAGVAVQARPKWKELLGETICYLAPAGLVLTSLGIPLSATKLYLDGIQVDQGFRTQFLTRMTETAANQDMNYIDMPTYYPIGWFWLGGRLATILNLAGWEVYQPWALVSMAAAVAAVGPVWRKILGSLPVATAVALVTTAIVLVMAPDEPYAAVVAIFVPAMVILLRRALMGSWPATLALMLYLGVSACFYTLYTGVVALSVVILSALVAVLFLRSWIPLRQTLVIGVGAIAIALLAWAPYLVEVLSGAPTNGATAPHFLPEEGTSFPVPFLSFSVVGLLCLFGLVYLIVRFVEPDVRMLALGLMVFYLWVLASKVATLAGTTLLGFRVETLIVLTLATAGVLALADIRLVGIEYLYPARFSLETNRRITTAFVVVVALGGLHYVQQIPAENESFIDQAYQDTDGNGERADRYAPDAGRYYSDVDEKIQAAGHVPGETVIYTDEVNFMAYYPYHGFNAFTSHYANPLGEFDARNEALRHWADASYKHADDPAAFIKELENTPWQAPEAFVFRGSTENSKSSGGSLEPWKTHIAEDIFPNQPNVRYEGLFFNPAVFDSPEWDTSQVGPFVVAVRTQ</sequence>
<keyword evidence="6" id="KW-1003">Cell membrane</keyword>
<feature type="domain" description="Arabinofuranosyltransferase AftA C-terminal" evidence="15">
    <location>
        <begin position="522"/>
        <end position="707"/>
    </location>
</feature>
<feature type="transmembrane region" description="Helical" evidence="14">
    <location>
        <begin position="285"/>
        <end position="304"/>
    </location>
</feature>
<comment type="pathway">
    <text evidence="2">Cell wall biogenesis; cell wall polysaccharide biosynthesis.</text>
</comment>
<keyword evidence="9 14" id="KW-1133">Transmembrane helix</keyword>
<evidence type="ECO:0000256" key="12">
    <source>
        <dbReference type="ARBA" id="ARBA00034030"/>
    </source>
</evidence>
<evidence type="ECO:0000313" key="17">
    <source>
        <dbReference type="EMBL" id="SES04261.1"/>
    </source>
</evidence>
<dbReference type="Pfam" id="PF12249">
    <property type="entry name" value="AftA_C"/>
    <property type="match status" value="1"/>
</dbReference>
<evidence type="ECO:0000256" key="6">
    <source>
        <dbReference type="ARBA" id="ARBA00022475"/>
    </source>
</evidence>
<dbReference type="GO" id="GO:0016757">
    <property type="term" value="F:glycosyltransferase activity"/>
    <property type="evidence" value="ECO:0007669"/>
    <property type="project" value="InterPro"/>
</dbReference>
<evidence type="ECO:0000313" key="18">
    <source>
        <dbReference type="Proteomes" id="UP000198929"/>
    </source>
</evidence>
<dbReference type="STRING" id="1121357.SAMN05661109_01651"/>
<organism evidence="17 18">
    <name type="scientific">Corynebacterium cystitidis DSM 20524</name>
    <dbReference type="NCBI Taxonomy" id="1121357"/>
    <lineage>
        <taxon>Bacteria</taxon>
        <taxon>Bacillati</taxon>
        <taxon>Actinomycetota</taxon>
        <taxon>Actinomycetes</taxon>
        <taxon>Mycobacteriales</taxon>
        <taxon>Corynebacteriaceae</taxon>
        <taxon>Corynebacterium</taxon>
    </lineage>
</organism>
<dbReference type="Proteomes" id="UP000198929">
    <property type="component" value="Unassembled WGS sequence"/>
</dbReference>
<dbReference type="GO" id="GO:0044038">
    <property type="term" value="P:cell wall macromolecule biosynthetic process"/>
    <property type="evidence" value="ECO:0007669"/>
    <property type="project" value="InterPro"/>
</dbReference>
<evidence type="ECO:0000256" key="5">
    <source>
        <dbReference type="ARBA" id="ARBA00020482"/>
    </source>
</evidence>
<feature type="transmembrane region" description="Helical" evidence="14">
    <location>
        <begin position="212"/>
        <end position="230"/>
    </location>
</feature>
<evidence type="ECO:0000256" key="2">
    <source>
        <dbReference type="ARBA" id="ARBA00004776"/>
    </source>
</evidence>
<name>A0A1H9U4U5_9CORY</name>
<keyword evidence="7 17" id="KW-0808">Transferase</keyword>
<feature type="transmembrane region" description="Helical" evidence="14">
    <location>
        <begin position="262"/>
        <end position="279"/>
    </location>
</feature>
<dbReference type="InterPro" id="IPR020963">
    <property type="entry name" value="ArabinofuranosylTrfase_AftA_N"/>
</dbReference>
<feature type="transmembrane region" description="Helical" evidence="14">
    <location>
        <begin position="54"/>
        <end position="72"/>
    </location>
</feature>
<dbReference type="EC" id="2.4.2.46" evidence="4"/>
<feature type="transmembrane region" description="Helical" evidence="14">
    <location>
        <begin position="503"/>
        <end position="519"/>
    </location>
</feature>
<evidence type="ECO:0000259" key="16">
    <source>
        <dbReference type="Pfam" id="PF12250"/>
    </source>
</evidence>
<evidence type="ECO:0000256" key="8">
    <source>
        <dbReference type="ARBA" id="ARBA00022692"/>
    </source>
</evidence>
<evidence type="ECO:0000256" key="3">
    <source>
        <dbReference type="ARBA" id="ARBA00009655"/>
    </source>
</evidence>
<evidence type="ECO:0000256" key="14">
    <source>
        <dbReference type="SAM" id="Phobius"/>
    </source>
</evidence>
<evidence type="ECO:0000259" key="15">
    <source>
        <dbReference type="Pfam" id="PF12249"/>
    </source>
</evidence>
<feature type="transmembrane region" description="Helical" evidence="14">
    <location>
        <begin position="311"/>
        <end position="328"/>
    </location>
</feature>
<evidence type="ECO:0000256" key="13">
    <source>
        <dbReference type="SAM" id="MobiDB-lite"/>
    </source>
</evidence>
<keyword evidence="10 14" id="KW-0472">Membrane</keyword>
<dbReference type="GO" id="GO:0045227">
    <property type="term" value="P:capsule polysaccharide biosynthetic process"/>
    <property type="evidence" value="ECO:0007669"/>
    <property type="project" value="UniProtKB-UniPathway"/>
</dbReference>
<feature type="transmembrane region" description="Helical" evidence="14">
    <location>
        <begin position="358"/>
        <end position="377"/>
    </location>
</feature>
<dbReference type="EMBL" id="FOGQ01000007">
    <property type="protein sequence ID" value="SES04261.1"/>
    <property type="molecule type" value="Genomic_DNA"/>
</dbReference>
<evidence type="ECO:0000256" key="7">
    <source>
        <dbReference type="ARBA" id="ARBA00022679"/>
    </source>
</evidence>
<comment type="similarity">
    <text evidence="3">Belongs to the glycosyltransferase 85 family.</text>
</comment>
<evidence type="ECO:0000256" key="1">
    <source>
        <dbReference type="ARBA" id="ARBA00004651"/>
    </source>
</evidence>
<feature type="transmembrane region" description="Helical" evidence="14">
    <location>
        <begin position="436"/>
        <end position="461"/>
    </location>
</feature>
<protein>
    <recommendedName>
        <fullName evidence="5">Galactan 5-O-arabinofuranosyltransferase</fullName>
        <ecNumber evidence="4">2.4.2.46</ecNumber>
    </recommendedName>
    <alternativeName>
        <fullName evidence="11">Arabinofuranosyltransferase AftA</fullName>
    </alternativeName>
</protein>
<feature type="transmembrane region" description="Helical" evidence="14">
    <location>
        <begin position="403"/>
        <end position="424"/>
    </location>
</feature>
<dbReference type="RefSeq" id="WP_231910033.1">
    <property type="nucleotide sequence ID" value="NZ_CP047199.1"/>
</dbReference>
<comment type="catalytic activity">
    <reaction evidence="12">
        <text>Adds an alpha-D-arabinofuranosyl group from trans,octacis-decaprenylphospho-beta-D-arabinofuranose at the 5-O-position of the eighth, tenth and twelfth galactofuranose unit of the galactofuranan chain of [beta-D-galactofuranosyl-(1-&gt;5)-beta-D-galactofuranosyl-(1-&gt;6)]14-beta-D-galactofuranosyl-(1-&gt;5)-beta-D-galactofuranosyl-(1-&gt;4)-alpha-L-rhamnopyranosyl-(1-&gt;3)-N-acetyl-alpha-D-glucosaminyl-diphospho-trans,octacis-decaprenol.</text>
        <dbReference type="EC" id="2.4.2.46"/>
    </reaction>
</comment>
<dbReference type="InterPro" id="IPR020959">
    <property type="entry name" value="ArabinofuranosylTrfase_AftA_C"/>
</dbReference>
<keyword evidence="8 14" id="KW-0812">Transmembrane</keyword>
<dbReference type="Pfam" id="PF12250">
    <property type="entry name" value="AftA_N"/>
    <property type="match status" value="1"/>
</dbReference>